<dbReference type="GO" id="GO:0004559">
    <property type="term" value="F:alpha-mannosidase activity"/>
    <property type="evidence" value="ECO:0007669"/>
    <property type="project" value="UniProtKB-EC"/>
</dbReference>
<dbReference type="Gene3D" id="2.60.40.2220">
    <property type="match status" value="1"/>
</dbReference>
<dbReference type="EC" id="3.2.1.24" evidence="3"/>
<dbReference type="GO" id="GO:0006013">
    <property type="term" value="P:mannose metabolic process"/>
    <property type="evidence" value="ECO:0007669"/>
    <property type="project" value="InterPro"/>
</dbReference>
<evidence type="ECO:0000256" key="3">
    <source>
        <dbReference type="ARBA" id="ARBA00012752"/>
    </source>
</evidence>
<evidence type="ECO:0000256" key="6">
    <source>
        <dbReference type="ARBA" id="ARBA00023295"/>
    </source>
</evidence>
<dbReference type="Pfam" id="PF09261">
    <property type="entry name" value="Alpha-mann_mid"/>
    <property type="match status" value="1"/>
</dbReference>
<evidence type="ECO:0000313" key="8">
    <source>
        <dbReference type="EMBL" id="HIR57768.1"/>
    </source>
</evidence>
<dbReference type="Pfam" id="PF07748">
    <property type="entry name" value="Glyco_hydro_38C"/>
    <property type="match status" value="1"/>
</dbReference>
<dbReference type="SUPFAM" id="SSF88688">
    <property type="entry name" value="Families 57/38 glycoside transferase middle domain"/>
    <property type="match status" value="1"/>
</dbReference>
<reference evidence="8" key="1">
    <citation type="submission" date="2020-10" db="EMBL/GenBank/DDBJ databases">
        <authorList>
            <person name="Gilroy R."/>
        </authorList>
    </citation>
    <scope>NUCLEOTIDE SEQUENCE</scope>
    <source>
        <strain evidence="8">ChiSjej1B19-7085</strain>
    </source>
</reference>
<organism evidence="8 9">
    <name type="scientific">Candidatus Gallacutalibacter pullicola</name>
    <dbReference type="NCBI Taxonomy" id="2840830"/>
    <lineage>
        <taxon>Bacteria</taxon>
        <taxon>Bacillati</taxon>
        <taxon>Bacillota</taxon>
        <taxon>Clostridia</taxon>
        <taxon>Eubacteriales</taxon>
        <taxon>Candidatus Gallacutalibacter</taxon>
    </lineage>
</organism>
<dbReference type="SMART" id="SM00872">
    <property type="entry name" value="Alpha-mann_mid"/>
    <property type="match status" value="1"/>
</dbReference>
<dbReference type="FunFam" id="3.20.110.10:FF:000002">
    <property type="entry name" value="alpha-mannosidase 2C1 isoform X1"/>
    <property type="match status" value="1"/>
</dbReference>
<gene>
    <name evidence="8" type="ORF">IAA54_08860</name>
</gene>
<dbReference type="InterPro" id="IPR011013">
    <property type="entry name" value="Gal_mutarotase_sf_dom"/>
</dbReference>
<sequence>MFFTLEKMLRRVQELGERRYLNTESIAPMEAMEGTNGYDEVYTGIPETFDGKPFALGDRFCGKDKFLWLRKTVTIPQSVEGCEVTGLFDFGKTGGGFNSGFESLLYIDGHPYQAVDTYHHDVPLEKLAGKQVTMTFLLWTGRGGQEYETVFEHEFRRADLGYLHKATDELYYLCRAALETAQILPEDDCSRDALFDAMERSMLCLNWDEDKFYDSVPAALDCIKKVLAENKTESPVTVHCVGQTHIDVAWLWRYKNTREKVQRSCATALQLMDEFDQFVFLLTQPQVYQYLKEDCPELYERVKEKVKSGQWEPEGGMWLEADCNISSGEALARQFLHGIGFFQREFGKTCEYLWLPDVFGYSWALPQILKQCNIKTFMTTKISWNQFNTMPNDVFFWRGIDGSEVLSYFMEVPTEHGNITDRFSTYNGMMDPRTIAGSWKKFRNRDISKDVLVGYGYGDGGGGVTRDMVKMELAMQKIPGLPNVKPDSAGNFFRKLHKSVEETDHYIQTWDGELYLEYHRGTYTTQAKNKRWNRKLELKLSETEWLSSLYALSGGKYPQETLYKGWETVLRNQFHDVIPGSSIQEVYEDSRKQYQETDDAVNAERKQIFSGMADGSATDYTVFHFGSFARNDCVELPVTADGSFQTEDGAVLDSQKTADGTLVSVPMDADSLVSVKFVPGAAAAKESPFSYSEADRVLETPHYTLVWNESGWLRSVWDKDNGREVLRGEGNRLEIFEDKPMNYDAWDIDIYYTQKMETLSLAGAPKVIENGALRMVLRFEFTYNKSSFTQDVIVYRDSRRIDFVTHADWHESHRLLKAAFDVDIRSTRATYDIQYGHVERPTHWNTSWDWARFEVVGHKWADLSENNYGVSLLNDCKYGYNIKDNVMKLSLLRSPKRPDPTADMGTHDFTYALLPHTGIVTEGDTIQEGAALNLPLQYFEGKAKDSGKAIVRLSDPSLYLDAVKRAEDGDGYVIRVHECRGGAHEVQLTSDYGIKRFAPCNLLEEKTGEVEEGGTISFGIKPFEIRSYRVWF</sequence>
<feature type="domain" description="Glycoside hydrolase family 38 central" evidence="7">
    <location>
        <begin position="517"/>
        <end position="594"/>
    </location>
</feature>
<accession>A0A9D1DRN2</accession>
<dbReference type="GO" id="GO:0009313">
    <property type="term" value="P:oligosaccharide catabolic process"/>
    <property type="evidence" value="ECO:0007669"/>
    <property type="project" value="TreeGrafter"/>
</dbReference>
<reference evidence="8" key="2">
    <citation type="journal article" date="2021" name="PeerJ">
        <title>Extensive microbial diversity within the chicken gut microbiome revealed by metagenomics and culture.</title>
        <authorList>
            <person name="Gilroy R."/>
            <person name="Ravi A."/>
            <person name="Getino M."/>
            <person name="Pursley I."/>
            <person name="Horton D.L."/>
            <person name="Alikhan N.F."/>
            <person name="Baker D."/>
            <person name="Gharbi K."/>
            <person name="Hall N."/>
            <person name="Watson M."/>
            <person name="Adriaenssens E.M."/>
            <person name="Foster-Nyarko E."/>
            <person name="Jarju S."/>
            <person name="Secka A."/>
            <person name="Antonio M."/>
            <person name="Oren A."/>
            <person name="Chaudhuri R.R."/>
            <person name="La Ragione R."/>
            <person name="Hildebrand F."/>
            <person name="Pallen M.J."/>
        </authorList>
    </citation>
    <scope>NUCLEOTIDE SEQUENCE</scope>
    <source>
        <strain evidence="8">ChiSjej1B19-7085</strain>
    </source>
</reference>
<dbReference type="CDD" id="cd10789">
    <property type="entry name" value="GH38N_AMII_ER_cytosolic"/>
    <property type="match status" value="1"/>
</dbReference>
<comment type="catalytic activity">
    <reaction evidence="1">
        <text>Hydrolysis of terminal, non-reducing alpha-D-mannose residues in alpha-D-mannosides.</text>
        <dbReference type="EC" id="3.2.1.24"/>
    </reaction>
</comment>
<dbReference type="SUPFAM" id="SSF88713">
    <property type="entry name" value="Glycoside hydrolase/deacetylase"/>
    <property type="match status" value="1"/>
</dbReference>
<dbReference type="GO" id="GO:0046872">
    <property type="term" value="F:metal ion binding"/>
    <property type="evidence" value="ECO:0007669"/>
    <property type="project" value="UniProtKB-KW"/>
</dbReference>
<dbReference type="Pfam" id="PF01074">
    <property type="entry name" value="Glyco_hydro_38N"/>
    <property type="match status" value="1"/>
</dbReference>
<comment type="caution">
    <text evidence="8">The sequence shown here is derived from an EMBL/GenBank/DDBJ whole genome shotgun (WGS) entry which is preliminary data.</text>
</comment>
<dbReference type="FunFam" id="2.70.98.30:FF:000001">
    <property type="entry name" value="alpha-mannosidase 2C1 isoform X2"/>
    <property type="match status" value="1"/>
</dbReference>
<dbReference type="InterPro" id="IPR027291">
    <property type="entry name" value="Glyco_hydro_38_N_sf"/>
</dbReference>
<dbReference type="PANTHER" id="PTHR46017:SF1">
    <property type="entry name" value="ALPHA-MANNOSIDASE 2C1"/>
    <property type="match status" value="1"/>
</dbReference>
<keyword evidence="6" id="KW-0326">Glycosidase</keyword>
<dbReference type="InterPro" id="IPR037094">
    <property type="entry name" value="Glyco_hydro_38_cen_sf"/>
</dbReference>
<proteinExistence type="inferred from homology"/>
<name>A0A9D1DRN2_9FIRM</name>
<dbReference type="AlphaFoldDB" id="A0A9D1DRN2"/>
<dbReference type="Gene3D" id="2.70.98.30">
    <property type="entry name" value="Golgi alpha-mannosidase II, domain 4"/>
    <property type="match status" value="1"/>
</dbReference>
<dbReference type="InterPro" id="IPR015341">
    <property type="entry name" value="Glyco_hydro_38_cen"/>
</dbReference>
<dbReference type="InterPro" id="IPR011330">
    <property type="entry name" value="Glyco_hydro/deAcase_b/a-brl"/>
</dbReference>
<evidence type="ECO:0000313" key="9">
    <source>
        <dbReference type="Proteomes" id="UP000886785"/>
    </source>
</evidence>
<evidence type="ECO:0000256" key="5">
    <source>
        <dbReference type="ARBA" id="ARBA00022801"/>
    </source>
</evidence>
<evidence type="ECO:0000256" key="1">
    <source>
        <dbReference type="ARBA" id="ARBA00000365"/>
    </source>
</evidence>
<dbReference type="Gene3D" id="3.20.110.10">
    <property type="entry name" value="Glycoside hydrolase 38, N terminal domain"/>
    <property type="match status" value="1"/>
</dbReference>
<dbReference type="GO" id="GO:0030246">
    <property type="term" value="F:carbohydrate binding"/>
    <property type="evidence" value="ECO:0007669"/>
    <property type="project" value="InterPro"/>
</dbReference>
<dbReference type="InterPro" id="IPR041147">
    <property type="entry name" value="GH38_C"/>
</dbReference>
<evidence type="ECO:0000256" key="4">
    <source>
        <dbReference type="ARBA" id="ARBA00022723"/>
    </source>
</evidence>
<dbReference type="SUPFAM" id="SSF74650">
    <property type="entry name" value="Galactose mutarotase-like"/>
    <property type="match status" value="1"/>
</dbReference>
<dbReference type="Proteomes" id="UP000886785">
    <property type="component" value="Unassembled WGS sequence"/>
</dbReference>
<dbReference type="InterPro" id="IPR011682">
    <property type="entry name" value="Glyco_hydro_38_C"/>
</dbReference>
<dbReference type="Pfam" id="PF17677">
    <property type="entry name" value="Glyco_hydro38C2"/>
    <property type="match status" value="1"/>
</dbReference>
<dbReference type="Gene3D" id="1.20.1270.50">
    <property type="entry name" value="Glycoside hydrolase family 38, central domain"/>
    <property type="match status" value="1"/>
</dbReference>
<protein>
    <recommendedName>
        <fullName evidence="3">alpha-mannosidase</fullName>
        <ecNumber evidence="3">3.2.1.24</ecNumber>
    </recommendedName>
</protein>
<dbReference type="FunFam" id="1.20.1270.50:FF:000004">
    <property type="entry name" value="alpha-mannosidase 2C1 isoform X1"/>
    <property type="match status" value="1"/>
</dbReference>
<dbReference type="PANTHER" id="PTHR46017">
    <property type="entry name" value="ALPHA-MANNOSIDASE 2C1"/>
    <property type="match status" value="1"/>
</dbReference>
<dbReference type="InterPro" id="IPR000602">
    <property type="entry name" value="Glyco_hydro_38_N"/>
</dbReference>
<dbReference type="EMBL" id="DVHF01000102">
    <property type="protein sequence ID" value="HIR57768.1"/>
    <property type="molecule type" value="Genomic_DNA"/>
</dbReference>
<keyword evidence="4" id="KW-0479">Metal-binding</keyword>
<evidence type="ECO:0000259" key="7">
    <source>
        <dbReference type="SMART" id="SM00872"/>
    </source>
</evidence>
<comment type="similarity">
    <text evidence="2">Belongs to the glycosyl hydrolase 38 family.</text>
</comment>
<keyword evidence="5" id="KW-0378">Hydrolase</keyword>
<evidence type="ECO:0000256" key="2">
    <source>
        <dbReference type="ARBA" id="ARBA00009792"/>
    </source>
</evidence>
<dbReference type="InterPro" id="IPR028995">
    <property type="entry name" value="Glyco_hydro_57/38_cen_sf"/>
</dbReference>